<dbReference type="RefSeq" id="WP_171331866.1">
    <property type="nucleotide sequence ID" value="NZ_WVRA01000013.1"/>
</dbReference>
<feature type="transmembrane region" description="Helical" evidence="1">
    <location>
        <begin position="38"/>
        <end position="59"/>
    </location>
</feature>
<proteinExistence type="predicted"/>
<keyword evidence="1" id="KW-0812">Transmembrane</keyword>
<comment type="caution">
    <text evidence="2">The sequence shown here is derived from an EMBL/GenBank/DDBJ whole genome shotgun (WGS) entry which is preliminary data.</text>
</comment>
<keyword evidence="1" id="KW-0472">Membrane</keyword>
<feature type="transmembrane region" description="Helical" evidence="1">
    <location>
        <begin position="79"/>
        <end position="96"/>
    </location>
</feature>
<feature type="transmembrane region" description="Helical" evidence="1">
    <location>
        <begin position="103"/>
        <end position="121"/>
    </location>
</feature>
<dbReference type="EMBL" id="WVRA01000013">
    <property type="protein sequence ID" value="NOE20778.1"/>
    <property type="molecule type" value="Genomic_DNA"/>
</dbReference>
<evidence type="ECO:0000256" key="1">
    <source>
        <dbReference type="SAM" id="Phobius"/>
    </source>
</evidence>
<protein>
    <submittedName>
        <fullName evidence="2">Uncharacterized protein</fullName>
    </submittedName>
</protein>
<accession>A0AA90Z0Q6</accession>
<sequence>MDTKSNSFEDRVARIKKRSAENTHKSPMPRTESIWQRLGYPAAFLGAFLLGVFAVFLSRLIQYQSVGIPVPGKVGTQDFVSLGLAGGACIMVMLFLKGKLREFAGALTVGALVTTFSYHNFVWKYPVFFELVYGEDWVEFVKDTTEPSSLNLFGTILPFG</sequence>
<keyword evidence="1" id="KW-1133">Transmembrane helix</keyword>
<dbReference type="Proteomes" id="UP000597886">
    <property type="component" value="Unassembled WGS sequence"/>
</dbReference>
<organism evidence="2 3">
    <name type="scientific">Ruegeria atlantica</name>
    <dbReference type="NCBI Taxonomy" id="81569"/>
    <lineage>
        <taxon>Bacteria</taxon>
        <taxon>Pseudomonadati</taxon>
        <taxon>Pseudomonadota</taxon>
        <taxon>Alphaproteobacteria</taxon>
        <taxon>Rhodobacterales</taxon>
        <taxon>Roseobacteraceae</taxon>
        <taxon>Ruegeria</taxon>
    </lineage>
</organism>
<evidence type="ECO:0000313" key="2">
    <source>
        <dbReference type="EMBL" id="NOE20778.1"/>
    </source>
</evidence>
<gene>
    <name evidence="2" type="ORF">GS634_21825</name>
</gene>
<dbReference type="AlphaFoldDB" id="A0AA90Z0Q6"/>
<evidence type="ECO:0000313" key="3">
    <source>
        <dbReference type="Proteomes" id="UP000597886"/>
    </source>
</evidence>
<name>A0AA90Z0Q6_9RHOB</name>
<reference evidence="2" key="1">
    <citation type="submission" date="2019-12" db="EMBL/GenBank/DDBJ databases">
        <title>Ruegeria JWLKs population differentiation of coral mucus and skeleton niches.</title>
        <authorList>
            <person name="Luo D."/>
        </authorList>
    </citation>
    <scope>NUCLEOTIDE SEQUENCE</scope>
    <source>
        <strain evidence="2">HKCCD6181</strain>
    </source>
</reference>